<comment type="caution">
    <text evidence="1">The sequence shown here is derived from an EMBL/GenBank/DDBJ whole genome shotgun (WGS) entry which is preliminary data.</text>
</comment>
<keyword evidence="2" id="KW-1185">Reference proteome</keyword>
<reference evidence="1 2" key="1">
    <citation type="submission" date="2021-06" db="EMBL/GenBank/DDBJ databases">
        <authorList>
            <person name="Palmer J.M."/>
        </authorList>
    </citation>
    <scope>NUCLEOTIDE SEQUENCE [LARGE SCALE GENOMIC DNA]</scope>
    <source>
        <strain evidence="1 2">XC_2019</strain>
        <tissue evidence="1">Muscle</tissue>
    </source>
</reference>
<feature type="non-terminal residue" evidence="1">
    <location>
        <position position="1"/>
    </location>
</feature>
<proteinExistence type="predicted"/>
<dbReference type="Gene3D" id="2.10.220.10">
    <property type="entry name" value="Hormone Receptor, Insulin-like Growth Factor Receptor 1, Chain A, domain 2"/>
    <property type="match status" value="1"/>
</dbReference>
<protein>
    <recommendedName>
        <fullName evidence="3">Furin</fullName>
    </recommendedName>
</protein>
<evidence type="ECO:0000313" key="2">
    <source>
        <dbReference type="Proteomes" id="UP001434883"/>
    </source>
</evidence>
<accession>A0ABV0Q3H5</accession>
<gene>
    <name evidence="1" type="ORF">XENOCAPTIV_008496</name>
</gene>
<sequence>YLLDLESSCVEQCPSGSYANLATRLCEECSPNCENCVDTSDNCISCPKGSSRLLLHQGR</sequence>
<dbReference type="EMBL" id="JAHRIN010000002">
    <property type="protein sequence ID" value="MEQ2190337.1"/>
    <property type="molecule type" value="Genomic_DNA"/>
</dbReference>
<evidence type="ECO:0008006" key="3">
    <source>
        <dbReference type="Google" id="ProtNLM"/>
    </source>
</evidence>
<feature type="non-terminal residue" evidence="1">
    <location>
        <position position="59"/>
    </location>
</feature>
<organism evidence="1 2">
    <name type="scientific">Xenoophorus captivus</name>
    <dbReference type="NCBI Taxonomy" id="1517983"/>
    <lineage>
        <taxon>Eukaryota</taxon>
        <taxon>Metazoa</taxon>
        <taxon>Chordata</taxon>
        <taxon>Craniata</taxon>
        <taxon>Vertebrata</taxon>
        <taxon>Euteleostomi</taxon>
        <taxon>Actinopterygii</taxon>
        <taxon>Neopterygii</taxon>
        <taxon>Teleostei</taxon>
        <taxon>Neoteleostei</taxon>
        <taxon>Acanthomorphata</taxon>
        <taxon>Ovalentaria</taxon>
        <taxon>Atherinomorphae</taxon>
        <taxon>Cyprinodontiformes</taxon>
        <taxon>Goodeidae</taxon>
        <taxon>Xenoophorus</taxon>
    </lineage>
</organism>
<evidence type="ECO:0000313" key="1">
    <source>
        <dbReference type="EMBL" id="MEQ2190337.1"/>
    </source>
</evidence>
<name>A0ABV0Q3H5_9TELE</name>
<dbReference type="SUPFAM" id="SSF57184">
    <property type="entry name" value="Growth factor receptor domain"/>
    <property type="match status" value="1"/>
</dbReference>
<dbReference type="InterPro" id="IPR009030">
    <property type="entry name" value="Growth_fac_rcpt_cys_sf"/>
</dbReference>
<dbReference type="Proteomes" id="UP001434883">
    <property type="component" value="Unassembled WGS sequence"/>
</dbReference>